<accession>A0ABP5EFK2</accession>
<evidence type="ECO:0000313" key="1">
    <source>
        <dbReference type="EMBL" id="GAA1996886.1"/>
    </source>
</evidence>
<keyword evidence="2" id="KW-1185">Reference proteome</keyword>
<protein>
    <submittedName>
        <fullName evidence="1">Uncharacterized protein</fullName>
    </submittedName>
</protein>
<sequence>MTQSNGLLVQRLDREFKSQRRGWGLQSPDLRTRTAGYELLSQVYGVAPTDTTGEVRRKAIAAVRRLAADFPMEMRLAVEYALAISAEAQWRTLSEREHSLSRALQCSARTARRRVGDAFRRLAEEAAVEYQRAADQTRSPLGSEDGWAVRSLESLLRLESAPEVTETRCIVALRPGLHRIVTRFTLARLVDGASSAPAIRAEVQYGATIRGPVRREGEGHFLHVLELPRELSVGEHHEYSITYRIPEGYVIRPYYAFVPLVACDAFRLRVRFGTGRPPSRVRRFHGVVSRLLHDSDIPGEPLELDAASEVALAFDRIRAGFAYGIAWQPAAGDERFDLGPDHGPR</sequence>
<name>A0ABP5EFK2_9ACTN</name>
<evidence type="ECO:0000313" key="2">
    <source>
        <dbReference type="Proteomes" id="UP001499854"/>
    </source>
</evidence>
<gene>
    <name evidence="1" type="ORF">GCM10009838_72610</name>
</gene>
<organism evidence="1 2">
    <name type="scientific">Catenulispora subtropica</name>
    <dbReference type="NCBI Taxonomy" id="450798"/>
    <lineage>
        <taxon>Bacteria</taxon>
        <taxon>Bacillati</taxon>
        <taxon>Actinomycetota</taxon>
        <taxon>Actinomycetes</taxon>
        <taxon>Catenulisporales</taxon>
        <taxon>Catenulisporaceae</taxon>
        <taxon>Catenulispora</taxon>
    </lineage>
</organism>
<dbReference type="EMBL" id="BAAAQM010000058">
    <property type="protein sequence ID" value="GAA1996886.1"/>
    <property type="molecule type" value="Genomic_DNA"/>
</dbReference>
<dbReference type="Proteomes" id="UP001499854">
    <property type="component" value="Unassembled WGS sequence"/>
</dbReference>
<comment type="caution">
    <text evidence="1">The sequence shown here is derived from an EMBL/GenBank/DDBJ whole genome shotgun (WGS) entry which is preliminary data.</text>
</comment>
<reference evidence="2" key="1">
    <citation type="journal article" date="2019" name="Int. J. Syst. Evol. Microbiol.">
        <title>The Global Catalogue of Microorganisms (GCM) 10K type strain sequencing project: providing services to taxonomists for standard genome sequencing and annotation.</title>
        <authorList>
            <consortium name="The Broad Institute Genomics Platform"/>
            <consortium name="The Broad Institute Genome Sequencing Center for Infectious Disease"/>
            <person name="Wu L."/>
            <person name="Ma J."/>
        </authorList>
    </citation>
    <scope>NUCLEOTIDE SEQUENCE [LARGE SCALE GENOMIC DNA]</scope>
    <source>
        <strain evidence="2">JCM 16013</strain>
    </source>
</reference>
<proteinExistence type="predicted"/>
<dbReference type="RefSeq" id="WP_344661710.1">
    <property type="nucleotide sequence ID" value="NZ_BAAAQM010000058.1"/>
</dbReference>